<name>A0ABZ2RSI8_9BACT</name>
<protein>
    <submittedName>
        <fullName evidence="1">Uncharacterized protein</fullName>
    </submittedName>
</protein>
<evidence type="ECO:0000313" key="2">
    <source>
        <dbReference type="Proteomes" id="UP001477443"/>
    </source>
</evidence>
<reference evidence="1" key="1">
    <citation type="submission" date="2024-03" db="EMBL/GenBank/DDBJ databases">
        <title>Complete genome sequence of Mycoplasma felifaucium Z921 isolated from the trachea of a cheetah.</title>
        <authorList>
            <person name="Spergser J."/>
        </authorList>
    </citation>
    <scope>NUCLEOTIDE SEQUENCE [LARGE SCALE GENOMIC DNA]</scope>
    <source>
        <strain evidence="1">Z921</strain>
    </source>
</reference>
<dbReference type="RefSeq" id="WP_338822799.1">
    <property type="nucleotide sequence ID" value="NZ_CP148067.1"/>
</dbReference>
<dbReference type="EMBL" id="CP148067">
    <property type="protein sequence ID" value="WXL29187.1"/>
    <property type="molecule type" value="Genomic_DNA"/>
</dbReference>
<evidence type="ECO:0000313" key="1">
    <source>
        <dbReference type="EMBL" id="WXL29187.1"/>
    </source>
</evidence>
<accession>A0ABZ2RSI8</accession>
<keyword evidence="2" id="KW-1185">Reference proteome</keyword>
<sequence>MFANVYNQNSTNEYINSEKHVLDRANLKRYFGLKYTENLNDKDNKYVSEFEKNLANFITNLKKVEKFKFWIVLLMNLKKFN</sequence>
<proteinExistence type="predicted"/>
<gene>
    <name evidence="1" type="ORF">WG617_00850</name>
</gene>
<organism evidence="1 2">
    <name type="scientific">Mycoplasmopsis felifaucium</name>
    <dbReference type="NCBI Taxonomy" id="35768"/>
    <lineage>
        <taxon>Bacteria</taxon>
        <taxon>Bacillati</taxon>
        <taxon>Mycoplasmatota</taxon>
        <taxon>Mycoplasmoidales</taxon>
        <taxon>Metamycoplasmataceae</taxon>
        <taxon>Mycoplasmopsis</taxon>
    </lineage>
</organism>
<dbReference type="Proteomes" id="UP001477443">
    <property type="component" value="Chromosome"/>
</dbReference>